<evidence type="ECO:0000256" key="2">
    <source>
        <dbReference type="ARBA" id="ARBA00022771"/>
    </source>
</evidence>
<sequence>MPPKKNQKEKAPKKDAKKNVADKTFGLKNKNKSSKVQKHIKELEQGVMSSAQAKKEQAFAKRRLEEKKAAEAAKAEAQALMSSIVQQKVPFGVDPKSVLCVLFRDGKCPKGAKCKFSHDLNVGKKATKKDLYTDDRAEKEKDTMDTWDEEKLRSVIKSKHGNPKTTTDKVCKFFIEAVEDGKYGWFWICPNGGTECKYRHSLPEGFVLKTKEQKRLEKLEADQQPKITLEEFIETERGKLPKTGLTPITIETFQKWKSDNKIKRLNAKEKEGKKLNGKEIILKKFANSYNDDNDNDNDQNAWDLSQFKKALEDDDKHIKDYGDGENVTFDLPPQNQESESNPTTETITSSNEKAENEFGVVGFLGDLNGLKCDLGGGGGGAVIGLCGNGGALFKIDDSFDDGGPSDFKKSGFLGIVGGAFRFGDSTFDGLDDISDSTKKSVSPCSKFSFSL</sequence>
<dbReference type="InterPro" id="IPR032378">
    <property type="entry name" value="ZC3H15/TMA46_C"/>
</dbReference>
<proteinExistence type="predicted"/>
<comment type="caution">
    <text evidence="7">The sequence shown here is derived from an EMBL/GenBank/DDBJ whole genome shotgun (WGS) entry which is preliminary data.</text>
</comment>
<dbReference type="PANTHER" id="PTHR12681:SF0">
    <property type="entry name" value="ZINC FINGER CCCH DOMAIN-CONTAINING PROTEIN 15"/>
    <property type="match status" value="1"/>
</dbReference>
<dbReference type="GO" id="GO:0008270">
    <property type="term" value="F:zinc ion binding"/>
    <property type="evidence" value="ECO:0007669"/>
    <property type="project" value="UniProtKB-KW"/>
</dbReference>
<evidence type="ECO:0000256" key="3">
    <source>
        <dbReference type="ARBA" id="ARBA00022833"/>
    </source>
</evidence>
<keyword evidence="8" id="KW-1185">Reference proteome</keyword>
<feature type="compositionally biased region" description="Basic and acidic residues" evidence="5">
    <location>
        <begin position="1"/>
        <end position="21"/>
    </location>
</feature>
<feature type="domain" description="C3H1-type" evidence="6">
    <location>
        <begin position="165"/>
        <end position="203"/>
    </location>
</feature>
<accession>A0A9P8PT15</accession>
<protein>
    <recommendedName>
        <fullName evidence="6">C3H1-type domain-containing protein</fullName>
    </recommendedName>
</protein>
<dbReference type="Proteomes" id="UP000769528">
    <property type="component" value="Unassembled WGS sequence"/>
</dbReference>
<dbReference type="GO" id="GO:0003729">
    <property type="term" value="F:mRNA binding"/>
    <property type="evidence" value="ECO:0007669"/>
    <property type="project" value="TreeGrafter"/>
</dbReference>
<feature type="compositionally biased region" description="Polar residues" evidence="5">
    <location>
        <begin position="333"/>
        <end position="351"/>
    </location>
</feature>
<dbReference type="GO" id="GO:0002181">
    <property type="term" value="P:cytoplasmic translation"/>
    <property type="evidence" value="ECO:0007669"/>
    <property type="project" value="TreeGrafter"/>
</dbReference>
<feature type="zinc finger region" description="C3H1-type" evidence="4">
    <location>
        <begin position="94"/>
        <end position="121"/>
    </location>
</feature>
<evidence type="ECO:0000259" key="6">
    <source>
        <dbReference type="PROSITE" id="PS50103"/>
    </source>
</evidence>
<feature type="domain" description="C3H1-type" evidence="6">
    <location>
        <begin position="94"/>
        <end position="121"/>
    </location>
</feature>
<dbReference type="AlphaFoldDB" id="A0A9P8PT15"/>
<gene>
    <name evidence="7" type="ORF">WICMUC_001720</name>
</gene>
<dbReference type="InterPro" id="IPR000571">
    <property type="entry name" value="Znf_CCCH"/>
</dbReference>
<dbReference type="Gene3D" id="4.10.1000.10">
    <property type="entry name" value="Zinc finger, CCCH-type"/>
    <property type="match status" value="1"/>
</dbReference>
<dbReference type="EMBL" id="JAEUBF010000506">
    <property type="protein sequence ID" value="KAH3677617.1"/>
    <property type="molecule type" value="Genomic_DNA"/>
</dbReference>
<evidence type="ECO:0000313" key="8">
    <source>
        <dbReference type="Proteomes" id="UP000769528"/>
    </source>
</evidence>
<dbReference type="PROSITE" id="PS50103">
    <property type="entry name" value="ZF_C3H1"/>
    <property type="match status" value="2"/>
</dbReference>
<evidence type="ECO:0000256" key="1">
    <source>
        <dbReference type="ARBA" id="ARBA00022723"/>
    </source>
</evidence>
<feature type="zinc finger region" description="C3H1-type" evidence="4">
    <location>
        <begin position="165"/>
        <end position="203"/>
    </location>
</feature>
<dbReference type="SMART" id="SM00356">
    <property type="entry name" value="ZnF_C3H1"/>
    <property type="match status" value="2"/>
</dbReference>
<keyword evidence="2 4" id="KW-0863">Zinc-finger</keyword>
<dbReference type="GO" id="GO:0005829">
    <property type="term" value="C:cytosol"/>
    <property type="evidence" value="ECO:0007669"/>
    <property type="project" value="TreeGrafter"/>
</dbReference>
<dbReference type="SUPFAM" id="SSF90229">
    <property type="entry name" value="CCCH zinc finger"/>
    <property type="match status" value="1"/>
</dbReference>
<keyword evidence="3 4" id="KW-0862">Zinc</keyword>
<dbReference type="PANTHER" id="PTHR12681">
    <property type="entry name" value="ZINC FINGER-CONTAINING PROTEIN P48ZNF"/>
    <property type="match status" value="1"/>
</dbReference>
<evidence type="ECO:0000313" key="7">
    <source>
        <dbReference type="EMBL" id="KAH3677617.1"/>
    </source>
</evidence>
<name>A0A9P8PT15_9ASCO</name>
<dbReference type="InterPro" id="IPR036855">
    <property type="entry name" value="Znf_CCCH_sf"/>
</dbReference>
<reference evidence="7" key="1">
    <citation type="journal article" date="2021" name="Open Biol.">
        <title>Shared evolutionary footprints suggest mitochondrial oxidative damage underlies multiple complex I losses in fungi.</title>
        <authorList>
            <person name="Schikora-Tamarit M.A."/>
            <person name="Marcet-Houben M."/>
            <person name="Nosek J."/>
            <person name="Gabaldon T."/>
        </authorList>
    </citation>
    <scope>NUCLEOTIDE SEQUENCE</scope>
    <source>
        <strain evidence="7">CBS6341</strain>
    </source>
</reference>
<reference evidence="7" key="2">
    <citation type="submission" date="2021-01" db="EMBL/GenBank/DDBJ databases">
        <authorList>
            <person name="Schikora-Tamarit M.A."/>
        </authorList>
    </citation>
    <scope>NUCLEOTIDE SEQUENCE</scope>
    <source>
        <strain evidence="7">CBS6341</strain>
    </source>
</reference>
<feature type="region of interest" description="Disordered" evidence="5">
    <location>
        <begin position="323"/>
        <end position="352"/>
    </location>
</feature>
<organism evidence="7 8">
    <name type="scientific">Wickerhamomyces mucosus</name>
    <dbReference type="NCBI Taxonomy" id="1378264"/>
    <lineage>
        <taxon>Eukaryota</taxon>
        <taxon>Fungi</taxon>
        <taxon>Dikarya</taxon>
        <taxon>Ascomycota</taxon>
        <taxon>Saccharomycotina</taxon>
        <taxon>Saccharomycetes</taxon>
        <taxon>Phaffomycetales</taxon>
        <taxon>Wickerhamomycetaceae</taxon>
        <taxon>Wickerhamomyces</taxon>
    </lineage>
</organism>
<keyword evidence="1 4" id="KW-0479">Metal-binding</keyword>
<dbReference type="Pfam" id="PF16543">
    <property type="entry name" value="DFRP_C"/>
    <property type="match status" value="1"/>
</dbReference>
<dbReference type="Gene3D" id="6.20.400.10">
    <property type="match status" value="1"/>
</dbReference>
<feature type="region of interest" description="Disordered" evidence="5">
    <location>
        <begin position="1"/>
        <end position="36"/>
    </location>
</feature>
<dbReference type="OrthoDB" id="278280at2759"/>
<evidence type="ECO:0000256" key="5">
    <source>
        <dbReference type="SAM" id="MobiDB-lite"/>
    </source>
</evidence>
<evidence type="ECO:0000256" key="4">
    <source>
        <dbReference type="PROSITE-ProRule" id="PRU00723"/>
    </source>
</evidence>